<evidence type="ECO:0000256" key="3">
    <source>
        <dbReference type="SAM" id="MobiDB-lite"/>
    </source>
</evidence>
<dbReference type="Proteomes" id="UP000245697">
    <property type="component" value="Unassembled WGS sequence"/>
</dbReference>
<accession>A0A316FVL5</accession>
<dbReference type="AlphaFoldDB" id="A0A316FVL5"/>
<evidence type="ECO:0000313" key="6">
    <source>
        <dbReference type="Proteomes" id="UP000245697"/>
    </source>
</evidence>
<dbReference type="Pfam" id="PF05448">
    <property type="entry name" value="AXE1"/>
    <property type="match status" value="1"/>
</dbReference>
<dbReference type="PANTHER" id="PTHR40111">
    <property type="entry name" value="CEPHALOSPORIN-C DEACETYLASE"/>
    <property type="match status" value="1"/>
</dbReference>
<evidence type="ECO:0000313" key="5">
    <source>
        <dbReference type="EMBL" id="PWK52628.1"/>
    </source>
</evidence>
<dbReference type="GO" id="GO:0052689">
    <property type="term" value="F:carboxylic ester hydrolase activity"/>
    <property type="evidence" value="ECO:0007669"/>
    <property type="project" value="TreeGrafter"/>
</dbReference>
<evidence type="ECO:0000256" key="2">
    <source>
        <dbReference type="PIRSR" id="PIRSR639069-2"/>
    </source>
</evidence>
<proteinExistence type="predicted"/>
<name>A0A316FVL5_9ACTN</name>
<keyword evidence="6" id="KW-1185">Reference proteome</keyword>
<feature type="domain" description="Acetyl xylan esterase" evidence="4">
    <location>
        <begin position="19"/>
        <end position="337"/>
    </location>
</feature>
<dbReference type="InterPro" id="IPR008391">
    <property type="entry name" value="AXE1_dom"/>
</dbReference>
<feature type="active site" description="Charge relay system" evidence="1">
    <location>
        <position position="322"/>
    </location>
</feature>
<comment type="caution">
    <text evidence="5">The sequence shown here is derived from an EMBL/GenBank/DDBJ whole genome shotgun (WGS) entry which is preliminary data.</text>
</comment>
<evidence type="ECO:0000256" key="1">
    <source>
        <dbReference type="PIRSR" id="PIRSR639069-1"/>
    </source>
</evidence>
<reference evidence="5 6" key="1">
    <citation type="submission" date="2018-05" db="EMBL/GenBank/DDBJ databases">
        <title>Genomic Encyclopedia of Archaeal and Bacterial Type Strains, Phase II (KMG-II): from individual species to whole genera.</title>
        <authorList>
            <person name="Goeker M."/>
        </authorList>
    </citation>
    <scope>NUCLEOTIDE SEQUENCE [LARGE SCALE GENOMIC DNA]</scope>
    <source>
        <strain evidence="5 6">DSM 45184</strain>
    </source>
</reference>
<feature type="active site" description="Charge relay system" evidence="1">
    <location>
        <position position="293"/>
    </location>
</feature>
<dbReference type="PANTHER" id="PTHR40111:SF1">
    <property type="entry name" value="CEPHALOSPORIN-C DEACETYLASE"/>
    <property type="match status" value="1"/>
</dbReference>
<gene>
    <name evidence="5" type="ORF">BC793_101637</name>
</gene>
<dbReference type="EMBL" id="QGGR01000001">
    <property type="protein sequence ID" value="PWK52628.1"/>
    <property type="molecule type" value="Genomic_DNA"/>
</dbReference>
<feature type="active site" description="Nucleophile" evidence="1">
    <location>
        <position position="206"/>
    </location>
</feature>
<organism evidence="5 6">
    <name type="scientific">Actinoplanes xinjiangensis</name>
    <dbReference type="NCBI Taxonomy" id="512350"/>
    <lineage>
        <taxon>Bacteria</taxon>
        <taxon>Bacillati</taxon>
        <taxon>Actinomycetota</taxon>
        <taxon>Actinomycetes</taxon>
        <taxon>Micromonosporales</taxon>
        <taxon>Micromonosporaceae</taxon>
        <taxon>Actinoplanes</taxon>
    </lineage>
</organism>
<dbReference type="GO" id="GO:0005976">
    <property type="term" value="P:polysaccharide metabolic process"/>
    <property type="evidence" value="ECO:0007669"/>
    <property type="project" value="TreeGrafter"/>
</dbReference>
<protein>
    <submittedName>
        <fullName evidence="5">Cephalosporin-C deacetylase</fullName>
    </submittedName>
</protein>
<dbReference type="SUPFAM" id="SSF53474">
    <property type="entry name" value="alpha/beta-Hydrolases"/>
    <property type="match status" value="1"/>
</dbReference>
<dbReference type="Gene3D" id="3.40.50.1820">
    <property type="entry name" value="alpha/beta hydrolase"/>
    <property type="match status" value="1"/>
</dbReference>
<dbReference type="InterPro" id="IPR029058">
    <property type="entry name" value="AB_hydrolase_fold"/>
</dbReference>
<feature type="binding site" evidence="2">
    <location>
        <position position="110"/>
    </location>
    <ligand>
        <name>substrate</name>
    </ligand>
</feature>
<evidence type="ECO:0000259" key="4">
    <source>
        <dbReference type="Pfam" id="PF05448"/>
    </source>
</evidence>
<feature type="region of interest" description="Disordered" evidence="3">
    <location>
        <begin position="139"/>
        <end position="161"/>
    </location>
</feature>
<sequence>MVPGRGWFRPTWAPSVITMALFDFPLHELREYRLSRPEPAGFDDFWSGTLTAARRAALPPKLTEVGTPLKGVTTFDVTFTGYAGQPVRAWLNRPSTADGPLPIAVEFIGYGGGRGLPIDWLTWTSAGYAHLIMDTRGQGGGWRGGDTPDPDDHGAGPSSPGFLTRGVLAPETFYYRRLITDAVRAVETATELPGADASRLVVTGKSQGGALALSAAGLVPELVAAVVAGVPFLCDIQRAITITDSNPYAEVVRFLRANPRAAQRTLDTLDHVDAVHFARRITAPSIMSAALMDDVCPPSGVFAAYNAIEGQKEIEVYPWDDHAGGRSFFDTAALEFVDDRLS</sequence>
<dbReference type="InterPro" id="IPR039069">
    <property type="entry name" value="CE7"/>
</dbReference>